<proteinExistence type="inferred from homology"/>
<comment type="similarity">
    <text evidence="2">Belongs to the CDI family.</text>
</comment>
<accession>A0A3Q2PKU6</accession>
<feature type="region of interest" description="Disordered" evidence="6">
    <location>
        <begin position="156"/>
        <end position="189"/>
    </location>
</feature>
<evidence type="ECO:0000256" key="2">
    <source>
        <dbReference type="ARBA" id="ARBA00006726"/>
    </source>
</evidence>
<dbReference type="STRING" id="8078.ENSFHEP00000013933"/>
<evidence type="ECO:0000256" key="4">
    <source>
        <dbReference type="ARBA" id="ARBA00023242"/>
    </source>
</evidence>
<reference evidence="8" key="2">
    <citation type="submission" date="2025-09" db="UniProtKB">
        <authorList>
            <consortium name="Ensembl"/>
        </authorList>
    </citation>
    <scope>IDENTIFICATION</scope>
</reference>
<evidence type="ECO:0000256" key="3">
    <source>
        <dbReference type="ARBA" id="ARBA00023013"/>
    </source>
</evidence>
<dbReference type="GeneTree" id="ENSGT00940000162677"/>
<reference evidence="8" key="1">
    <citation type="submission" date="2025-08" db="UniProtKB">
        <authorList>
            <consortium name="Ensembl"/>
        </authorList>
    </citation>
    <scope>IDENTIFICATION</scope>
</reference>
<evidence type="ECO:0000256" key="6">
    <source>
        <dbReference type="SAM" id="MobiDB-lite"/>
    </source>
</evidence>
<dbReference type="Proteomes" id="UP000265000">
    <property type="component" value="Unplaced"/>
</dbReference>
<evidence type="ECO:0000256" key="1">
    <source>
        <dbReference type="ARBA" id="ARBA00004123"/>
    </source>
</evidence>
<sequence>MRQSPELLLRLTRWEVINAAPCCAVVHLNRAVRGRETRTHSATKQQQQQQQQKPNLELCGREAVLFSEMSHVQLSSSALERLVARRTFPLQRRTGVCRSLFGPVDHDELERDVEAKLREMRERDRERWNFNFEDNTPLEGDYEWEEVAAEKTAAFYRESASGGRRRTPATPVKQTPPSDSGAPEGPGADVMERLAAPESGDGISATPVEANQENRPVRVISGTRRQAPCARRKRTAAAAADNNTHITDFFVKRKKVADRLPKSPITVEQTPRKRIR</sequence>
<dbReference type="InterPro" id="IPR044898">
    <property type="entry name" value="CDI_dom_sf"/>
</dbReference>
<dbReference type="AlphaFoldDB" id="A0A3Q2PKU6"/>
<dbReference type="PANTHER" id="PTHR10265:SF44">
    <property type="entry name" value="CYCLIN-DEPENDENT KINASE INHIBITOR 1C"/>
    <property type="match status" value="1"/>
</dbReference>
<dbReference type="Gene3D" id="4.10.365.10">
    <property type="entry name" value="p27"/>
    <property type="match status" value="1"/>
</dbReference>
<keyword evidence="3" id="KW-0649">Protein kinase inhibitor</keyword>
<evidence type="ECO:0000313" key="9">
    <source>
        <dbReference type="Proteomes" id="UP000265000"/>
    </source>
</evidence>
<keyword evidence="4" id="KW-0539">Nucleus</keyword>
<dbReference type="GO" id="GO:0005634">
    <property type="term" value="C:nucleus"/>
    <property type="evidence" value="ECO:0007669"/>
    <property type="project" value="UniProtKB-SubCell"/>
</dbReference>
<organism evidence="8 9">
    <name type="scientific">Fundulus heteroclitus</name>
    <name type="common">Killifish</name>
    <name type="synonym">Mummichog</name>
    <dbReference type="NCBI Taxonomy" id="8078"/>
    <lineage>
        <taxon>Eukaryota</taxon>
        <taxon>Metazoa</taxon>
        <taxon>Chordata</taxon>
        <taxon>Craniata</taxon>
        <taxon>Vertebrata</taxon>
        <taxon>Euteleostomi</taxon>
        <taxon>Actinopterygii</taxon>
        <taxon>Neopterygii</taxon>
        <taxon>Teleostei</taxon>
        <taxon>Neoteleostei</taxon>
        <taxon>Acanthomorphata</taxon>
        <taxon>Ovalentaria</taxon>
        <taxon>Atherinomorphae</taxon>
        <taxon>Cyprinodontiformes</taxon>
        <taxon>Fundulidae</taxon>
        <taxon>Fundulus</taxon>
    </lineage>
</organism>
<evidence type="ECO:0000256" key="5">
    <source>
        <dbReference type="ARBA" id="ARBA00023306"/>
    </source>
</evidence>
<dbReference type="Ensembl" id="ENSFHET00000021609.1">
    <property type="protein sequence ID" value="ENSFHEP00000013933.1"/>
    <property type="gene ID" value="ENSFHEG00000015470.1"/>
</dbReference>
<keyword evidence="5" id="KW-0131">Cell cycle</keyword>
<comment type="subcellular location">
    <subcellularLocation>
        <location evidence="1">Nucleus</location>
    </subcellularLocation>
</comment>
<dbReference type="InterPro" id="IPR003175">
    <property type="entry name" value="CDI_dom"/>
</dbReference>
<dbReference type="Pfam" id="PF02234">
    <property type="entry name" value="CDI"/>
    <property type="match status" value="1"/>
</dbReference>
<name>A0A3Q2PKU6_FUNHE</name>
<dbReference type="GO" id="GO:0004861">
    <property type="term" value="F:cyclin-dependent protein serine/threonine kinase inhibitor activity"/>
    <property type="evidence" value="ECO:0007669"/>
    <property type="project" value="InterPro"/>
</dbReference>
<feature type="domain" description="Cyclin-dependent kinase inhibitor" evidence="7">
    <location>
        <begin position="99"/>
        <end position="147"/>
    </location>
</feature>
<protein>
    <submittedName>
        <fullName evidence="8">Cyclin-dependent kinase inhibitor 1C-like</fullName>
    </submittedName>
</protein>
<evidence type="ECO:0000259" key="7">
    <source>
        <dbReference type="Pfam" id="PF02234"/>
    </source>
</evidence>
<evidence type="ECO:0000313" key="8">
    <source>
        <dbReference type="Ensembl" id="ENSFHEP00000013933.1"/>
    </source>
</evidence>
<dbReference type="GO" id="GO:0045930">
    <property type="term" value="P:negative regulation of mitotic cell cycle"/>
    <property type="evidence" value="ECO:0007669"/>
    <property type="project" value="TreeGrafter"/>
</dbReference>
<keyword evidence="9" id="KW-1185">Reference proteome</keyword>
<dbReference type="PANTHER" id="PTHR10265">
    <property type="entry name" value="CYCLIN-DEPENDENT KINASE INHIBITOR 1"/>
    <property type="match status" value="1"/>
</dbReference>